<dbReference type="RefSeq" id="WP_065728128.1">
    <property type="nucleotide sequence ID" value="NZ_CP016428.1"/>
</dbReference>
<gene>
    <name evidence="2" type="ORF">LMTR13_12395</name>
</gene>
<evidence type="ECO:0000313" key="2">
    <source>
        <dbReference type="EMBL" id="ANW00855.1"/>
    </source>
</evidence>
<dbReference type="InterPro" id="IPR001478">
    <property type="entry name" value="PDZ"/>
</dbReference>
<keyword evidence="3" id="KW-1185">Reference proteome</keyword>
<dbReference type="KEGG" id="bic:LMTR13_12395"/>
<protein>
    <recommendedName>
        <fullName evidence="1">PDZ domain-containing protein</fullName>
    </recommendedName>
</protein>
<dbReference type="Pfam" id="PF13180">
    <property type="entry name" value="PDZ_2"/>
    <property type="match status" value="1"/>
</dbReference>
<reference evidence="2 3" key="1">
    <citation type="submission" date="2016-07" db="EMBL/GenBank/DDBJ databases">
        <title>Complete genome sequence of Bradyrhizobium icense LMTR 13T, a potential inoculant strain isolated from lima bean (Phaseolus lunatus) in Peru.</title>
        <authorList>
            <person name="Ormeno-Orrillo E."/>
            <person name="Duran D."/>
            <person name="Rogel M.A."/>
            <person name="Rey L."/>
            <person name="Imperial J."/>
            <person name="Ruiz-Argueso T."/>
            <person name="Martinez-Romero E."/>
        </authorList>
    </citation>
    <scope>NUCLEOTIDE SEQUENCE [LARGE SCALE GENOMIC DNA]</scope>
    <source>
        <strain evidence="2 3">LMTR 13</strain>
    </source>
</reference>
<organism evidence="2 3">
    <name type="scientific">Bradyrhizobium icense</name>
    <dbReference type="NCBI Taxonomy" id="1274631"/>
    <lineage>
        <taxon>Bacteria</taxon>
        <taxon>Pseudomonadati</taxon>
        <taxon>Pseudomonadota</taxon>
        <taxon>Alphaproteobacteria</taxon>
        <taxon>Hyphomicrobiales</taxon>
        <taxon>Nitrobacteraceae</taxon>
        <taxon>Bradyrhizobium</taxon>
    </lineage>
</organism>
<evidence type="ECO:0000313" key="3">
    <source>
        <dbReference type="Proteomes" id="UP000092839"/>
    </source>
</evidence>
<dbReference type="Proteomes" id="UP000092839">
    <property type="component" value="Chromosome"/>
</dbReference>
<dbReference type="SUPFAM" id="SSF50156">
    <property type="entry name" value="PDZ domain-like"/>
    <property type="match status" value="1"/>
</dbReference>
<dbReference type="InterPro" id="IPR036034">
    <property type="entry name" value="PDZ_sf"/>
</dbReference>
<proteinExistence type="predicted"/>
<name>A0A1B1UDN3_9BRAD</name>
<dbReference type="Gene3D" id="2.30.42.10">
    <property type="match status" value="1"/>
</dbReference>
<accession>A0A1B1UDN3</accession>
<dbReference type="STRING" id="1274631.LMTR13_12395"/>
<sequence>MTDVDPEGPAADHGLRTGDVILNLGGEAVNNAGDIRNALSDAKADAKHHVLMKIKTSGVTKFVAIPSVDTEVPACAFFGLRTRQAANL</sequence>
<feature type="domain" description="PDZ" evidence="1">
    <location>
        <begin position="1"/>
        <end position="31"/>
    </location>
</feature>
<dbReference type="EMBL" id="CP016428">
    <property type="protein sequence ID" value="ANW00855.1"/>
    <property type="molecule type" value="Genomic_DNA"/>
</dbReference>
<dbReference type="AlphaFoldDB" id="A0A1B1UDN3"/>
<evidence type="ECO:0000259" key="1">
    <source>
        <dbReference type="PROSITE" id="PS50106"/>
    </source>
</evidence>
<dbReference type="PROSITE" id="PS50106">
    <property type="entry name" value="PDZ"/>
    <property type="match status" value="1"/>
</dbReference>